<dbReference type="Pfam" id="PF20135">
    <property type="entry name" value="DUF6525"/>
    <property type="match status" value="1"/>
</dbReference>
<dbReference type="AlphaFoldDB" id="A0A238KXE8"/>
<dbReference type="InterPro" id="IPR045386">
    <property type="entry name" value="DUF6525"/>
</dbReference>
<keyword evidence="3" id="KW-1185">Reference proteome</keyword>
<dbReference type="Proteomes" id="UP000202485">
    <property type="component" value="Unassembled WGS sequence"/>
</dbReference>
<evidence type="ECO:0000313" key="2">
    <source>
        <dbReference type="EMBL" id="SMX47493.1"/>
    </source>
</evidence>
<feature type="compositionally biased region" description="Basic residues" evidence="1">
    <location>
        <begin position="8"/>
        <end position="22"/>
    </location>
</feature>
<evidence type="ECO:0000256" key="1">
    <source>
        <dbReference type="SAM" id="MobiDB-lite"/>
    </source>
</evidence>
<name>A0A238KXE8_9RHOB</name>
<reference evidence="3" key="1">
    <citation type="submission" date="2017-05" db="EMBL/GenBank/DDBJ databases">
        <authorList>
            <person name="Rodrigo-Torres L."/>
            <person name="Arahal R. D."/>
            <person name="Lucena T."/>
        </authorList>
    </citation>
    <scope>NUCLEOTIDE SEQUENCE [LARGE SCALE GENOMIC DNA]</scope>
    <source>
        <strain evidence="3">CECT 8715</strain>
    </source>
</reference>
<proteinExistence type="predicted"/>
<protein>
    <submittedName>
        <fullName evidence="2">Uncharacterized protein</fullName>
    </submittedName>
</protein>
<accession>A0A238KXE8</accession>
<evidence type="ECO:0000313" key="3">
    <source>
        <dbReference type="Proteomes" id="UP000202485"/>
    </source>
</evidence>
<dbReference type="EMBL" id="FXYG01000004">
    <property type="protein sequence ID" value="SMX47493.1"/>
    <property type="molecule type" value="Genomic_DNA"/>
</dbReference>
<gene>
    <name evidence="2" type="ORF">RUA8715_03101</name>
</gene>
<organism evidence="2 3">
    <name type="scientific">Ruegeria arenilitoris</name>
    <dbReference type="NCBI Taxonomy" id="1173585"/>
    <lineage>
        <taxon>Bacteria</taxon>
        <taxon>Pseudomonadati</taxon>
        <taxon>Pseudomonadota</taxon>
        <taxon>Alphaproteobacteria</taxon>
        <taxon>Rhodobacterales</taxon>
        <taxon>Roseobacteraceae</taxon>
        <taxon>Ruegeria</taxon>
    </lineage>
</organism>
<feature type="region of interest" description="Disordered" evidence="1">
    <location>
        <begin position="1"/>
        <end position="25"/>
    </location>
</feature>
<sequence>MPMTIQRRNLRSRLNHRRRHRPAMQAYDTLPPELRQWLANACLPWSPNSALKIWKAAGGAKAPADALARLNAIEQAMLLRDARIWEE</sequence>